<proteinExistence type="predicted"/>
<name>A0A447CZZ6_9BRAD</name>
<sequence>MSERGVFAIDRGVWDHPMLKSREPFSRREAWMWLISEAAWKPRVVMIEGRRIALERGQLVHSIRFMAEKWCWPKSNVARFLEALKTETMIGTESGTGITVITISKYNEYQRVSLPDRDSDGSDGGTEAGQERDREEDRKYKKKIGDGGDAQARDPDPLDRPEPAPEPALPARPASLITPEAHALAAELAAIAGVGAGADTPPGWCGAAHRVQTWLSRGWTRDVVLIGARASMARKRDGPPSGVGYFEPAIAREIAGQAKPLPEIVALPAKTVHAAPAVRAYSVRDQAEQETRNALAKLREFATGGGSRGAADPRCLPHDPGE</sequence>
<dbReference type="OrthoDB" id="7876586at2"/>
<dbReference type="RefSeq" id="WP_129610850.1">
    <property type="nucleotide sequence ID" value="NZ_UWOC01000180.1"/>
</dbReference>
<reference evidence="3" key="1">
    <citation type="submission" date="2018-10" db="EMBL/GenBank/DDBJ databases">
        <authorList>
            <person name="Peiro R."/>
            <person name="Begona"/>
            <person name="Cbmso G."/>
            <person name="Lopez M."/>
            <person name="Gonzalez S."/>
            <person name="Sacristan E."/>
            <person name="Castillo E."/>
        </authorList>
    </citation>
    <scope>NUCLEOTIDE SEQUENCE [LARGE SCALE GENOMIC DNA]</scope>
</reference>
<protein>
    <submittedName>
        <fullName evidence="2">Uncharacterized protein</fullName>
    </submittedName>
</protein>
<feature type="compositionally biased region" description="Basic and acidic residues" evidence="1">
    <location>
        <begin position="129"/>
        <end position="163"/>
    </location>
</feature>
<gene>
    <name evidence="2" type="ORF">RHODGE_RHODGE_03999</name>
</gene>
<dbReference type="EMBL" id="UWOC01000180">
    <property type="protein sequence ID" value="VCU10795.1"/>
    <property type="molecule type" value="Genomic_DNA"/>
</dbReference>
<dbReference type="AlphaFoldDB" id="A0A447CZZ6"/>
<organism evidence="2 3">
    <name type="scientific">Rhodoplanes serenus</name>
    <dbReference type="NCBI Taxonomy" id="200615"/>
    <lineage>
        <taxon>Bacteria</taxon>
        <taxon>Pseudomonadati</taxon>
        <taxon>Pseudomonadota</taxon>
        <taxon>Alphaproteobacteria</taxon>
        <taxon>Hyphomicrobiales</taxon>
        <taxon>Nitrobacteraceae</taxon>
        <taxon>Rhodoplanes</taxon>
    </lineage>
</organism>
<keyword evidence="3" id="KW-1185">Reference proteome</keyword>
<evidence type="ECO:0000256" key="1">
    <source>
        <dbReference type="SAM" id="MobiDB-lite"/>
    </source>
</evidence>
<feature type="region of interest" description="Disordered" evidence="1">
    <location>
        <begin position="112"/>
        <end position="172"/>
    </location>
</feature>
<accession>A0A447CZZ6</accession>
<evidence type="ECO:0000313" key="3">
    <source>
        <dbReference type="Proteomes" id="UP000289200"/>
    </source>
</evidence>
<dbReference type="Proteomes" id="UP000289200">
    <property type="component" value="Unassembled WGS sequence"/>
</dbReference>
<comment type="caution">
    <text evidence="2">The sequence shown here is derived from an EMBL/GenBank/DDBJ whole genome shotgun (WGS) entry which is preliminary data.</text>
</comment>
<evidence type="ECO:0000313" key="2">
    <source>
        <dbReference type="EMBL" id="VCU10795.1"/>
    </source>
</evidence>
<feature type="region of interest" description="Disordered" evidence="1">
    <location>
        <begin position="299"/>
        <end position="322"/>
    </location>
</feature>